<dbReference type="EMBL" id="CP158373">
    <property type="protein sequence ID" value="XBY66736.1"/>
    <property type="molecule type" value="Genomic_DNA"/>
</dbReference>
<organism evidence="1">
    <name type="scientific">Pseudomonas solani</name>
    <dbReference type="NCBI Taxonomy" id="2731552"/>
    <lineage>
        <taxon>Bacteria</taxon>
        <taxon>Pseudomonadati</taxon>
        <taxon>Pseudomonadota</taxon>
        <taxon>Gammaproteobacteria</taxon>
        <taxon>Pseudomonadales</taxon>
        <taxon>Pseudomonadaceae</taxon>
        <taxon>Pseudomonas</taxon>
    </lineage>
</organism>
<evidence type="ECO:0000313" key="1">
    <source>
        <dbReference type="EMBL" id="XBY66736.1"/>
    </source>
</evidence>
<sequence>MHDDYPPFHLFGATFTSEAEAERYAFEQWEPEPSSSATDAEYSAWEDRNPTWRLAEELEFYMDSDFVELLGSVADVVTQIRTPHDAARISAESTGFTHFIVVMANADAIWADRRATSAQAKPVVRAPESTATVTYLGRFN</sequence>
<accession>A0AAU7YA08</accession>
<proteinExistence type="predicted"/>
<dbReference type="AlphaFoldDB" id="A0AAU7YA08"/>
<dbReference type="RefSeq" id="WP_043242164.1">
    <property type="nucleotide sequence ID" value="NZ_CP158373.1"/>
</dbReference>
<protein>
    <submittedName>
        <fullName evidence="1">Uncharacterized protein</fullName>
    </submittedName>
</protein>
<gene>
    <name evidence="1" type="ORF">ABS648_13510</name>
</gene>
<name>A0AAU7YA08_9PSED</name>
<reference evidence="1" key="1">
    <citation type="submission" date="2023-08" db="EMBL/GenBank/DDBJ databases">
        <title>Increased levels of nutrients transform a symbiont into a lethal pathobiont.</title>
        <authorList>
            <person name="Lachnit T."/>
            <person name="Ulrich L."/>
            <person name="Willmer F.M."/>
            <person name="Hasenbein T."/>
            <person name="Steiner L.X."/>
            <person name="Wolters M."/>
            <person name="Herbst E.M."/>
            <person name="Deines P."/>
        </authorList>
    </citation>
    <scope>NUCLEOTIDE SEQUENCE</scope>
    <source>
        <strain evidence="1">T3</strain>
    </source>
</reference>